<evidence type="ECO:0000313" key="4">
    <source>
        <dbReference type="EMBL" id="KIY67555.1"/>
    </source>
</evidence>
<dbReference type="AlphaFoldDB" id="A0A0D7BBD2"/>
<organism evidence="4 5">
    <name type="scientific">Cylindrobasidium torrendii FP15055 ss-10</name>
    <dbReference type="NCBI Taxonomy" id="1314674"/>
    <lineage>
        <taxon>Eukaryota</taxon>
        <taxon>Fungi</taxon>
        <taxon>Dikarya</taxon>
        <taxon>Basidiomycota</taxon>
        <taxon>Agaricomycotina</taxon>
        <taxon>Agaricomycetes</taxon>
        <taxon>Agaricomycetidae</taxon>
        <taxon>Agaricales</taxon>
        <taxon>Marasmiineae</taxon>
        <taxon>Physalacriaceae</taxon>
        <taxon>Cylindrobasidium</taxon>
    </lineage>
</organism>
<dbReference type="InterPro" id="IPR029069">
    <property type="entry name" value="HotDog_dom_sf"/>
</dbReference>
<dbReference type="STRING" id="1314674.A0A0D7BBD2"/>
<sequence>MPTTHITKADFSHFSEYPTRWNDNDQYGHLNNAIYYHYFDSVINDYLIKHCGLTGNPSTTPIIGLVVSSYCEFYAPVSFPQTLVLGLSATKIGRSSVTYEVGVFQKGKEDGRPVAVGGYTHVFVDSVSRKSLSIATHADLQHGLERIARHPSITSKL</sequence>
<dbReference type="PANTHER" id="PTHR31793">
    <property type="entry name" value="4-HYDROXYBENZOYL-COA THIOESTERASE FAMILY MEMBER"/>
    <property type="match status" value="1"/>
</dbReference>
<feature type="domain" description="Thioesterase" evidence="3">
    <location>
        <begin position="27"/>
        <end position="108"/>
    </location>
</feature>
<name>A0A0D7BBD2_9AGAR</name>
<dbReference type="OrthoDB" id="2420454at2759"/>
<dbReference type="GO" id="GO:0047617">
    <property type="term" value="F:fatty acyl-CoA hydrolase activity"/>
    <property type="evidence" value="ECO:0007669"/>
    <property type="project" value="TreeGrafter"/>
</dbReference>
<dbReference type="Pfam" id="PF03061">
    <property type="entry name" value="4HBT"/>
    <property type="match status" value="1"/>
</dbReference>
<dbReference type="PANTHER" id="PTHR31793:SF27">
    <property type="entry name" value="NOVEL THIOESTERASE SUPERFAMILY DOMAIN AND SAPOSIN A-TYPE DOMAIN CONTAINING PROTEIN (0610012H03RIK)"/>
    <property type="match status" value="1"/>
</dbReference>
<keyword evidence="5" id="KW-1185">Reference proteome</keyword>
<dbReference type="SUPFAM" id="SSF54637">
    <property type="entry name" value="Thioesterase/thiol ester dehydrase-isomerase"/>
    <property type="match status" value="1"/>
</dbReference>
<protein>
    <submittedName>
        <fullName evidence="4">Thioesterase family protein</fullName>
    </submittedName>
</protein>
<proteinExistence type="inferred from homology"/>
<dbReference type="Proteomes" id="UP000054007">
    <property type="component" value="Unassembled WGS sequence"/>
</dbReference>
<evidence type="ECO:0000256" key="1">
    <source>
        <dbReference type="ARBA" id="ARBA00005953"/>
    </source>
</evidence>
<keyword evidence="2" id="KW-0378">Hydrolase</keyword>
<dbReference type="EMBL" id="KN880523">
    <property type="protein sequence ID" value="KIY67555.1"/>
    <property type="molecule type" value="Genomic_DNA"/>
</dbReference>
<accession>A0A0D7BBD2</accession>
<evidence type="ECO:0000313" key="5">
    <source>
        <dbReference type="Proteomes" id="UP000054007"/>
    </source>
</evidence>
<gene>
    <name evidence="4" type="ORF">CYLTODRAFT_396904</name>
</gene>
<dbReference type="InterPro" id="IPR006683">
    <property type="entry name" value="Thioestr_dom"/>
</dbReference>
<evidence type="ECO:0000256" key="2">
    <source>
        <dbReference type="ARBA" id="ARBA00022801"/>
    </source>
</evidence>
<evidence type="ECO:0000259" key="3">
    <source>
        <dbReference type="Pfam" id="PF03061"/>
    </source>
</evidence>
<comment type="similarity">
    <text evidence="1">Belongs to the 4-hydroxybenzoyl-CoA thioesterase family.</text>
</comment>
<dbReference type="InterPro" id="IPR050563">
    <property type="entry name" value="4-hydroxybenzoyl-CoA_TE"/>
</dbReference>
<dbReference type="Gene3D" id="3.10.129.10">
    <property type="entry name" value="Hotdog Thioesterase"/>
    <property type="match status" value="1"/>
</dbReference>
<reference evidence="4 5" key="1">
    <citation type="journal article" date="2015" name="Fungal Genet. Biol.">
        <title>Evolution of novel wood decay mechanisms in Agaricales revealed by the genome sequences of Fistulina hepatica and Cylindrobasidium torrendii.</title>
        <authorList>
            <person name="Floudas D."/>
            <person name="Held B.W."/>
            <person name="Riley R."/>
            <person name="Nagy L.G."/>
            <person name="Koehler G."/>
            <person name="Ransdell A.S."/>
            <person name="Younus H."/>
            <person name="Chow J."/>
            <person name="Chiniquy J."/>
            <person name="Lipzen A."/>
            <person name="Tritt A."/>
            <person name="Sun H."/>
            <person name="Haridas S."/>
            <person name="LaButti K."/>
            <person name="Ohm R.A."/>
            <person name="Kues U."/>
            <person name="Blanchette R.A."/>
            <person name="Grigoriev I.V."/>
            <person name="Minto R.E."/>
            <person name="Hibbett D.S."/>
        </authorList>
    </citation>
    <scope>NUCLEOTIDE SEQUENCE [LARGE SCALE GENOMIC DNA]</scope>
    <source>
        <strain evidence="4 5">FP15055 ss-10</strain>
    </source>
</reference>
<dbReference type="CDD" id="cd00586">
    <property type="entry name" value="4HBT"/>
    <property type="match status" value="1"/>
</dbReference>